<dbReference type="Proteomes" id="UP001217044">
    <property type="component" value="Plasmid pDATS03"/>
</dbReference>
<dbReference type="InterPro" id="IPR011701">
    <property type="entry name" value="MFS"/>
</dbReference>
<keyword evidence="3 6" id="KW-0812">Transmembrane</keyword>
<dbReference type="Pfam" id="PF07690">
    <property type="entry name" value="MFS_1"/>
    <property type="match status" value="1"/>
</dbReference>
<proteinExistence type="predicted"/>
<evidence type="ECO:0000313" key="8">
    <source>
        <dbReference type="Proteomes" id="UP001217044"/>
    </source>
</evidence>
<feature type="transmembrane region" description="Helical" evidence="6">
    <location>
        <begin position="205"/>
        <end position="226"/>
    </location>
</feature>
<protein>
    <submittedName>
        <fullName evidence="7">MFS transporter</fullName>
    </submittedName>
</protein>
<evidence type="ECO:0000256" key="6">
    <source>
        <dbReference type="SAM" id="Phobius"/>
    </source>
</evidence>
<dbReference type="PANTHER" id="PTHR23513">
    <property type="entry name" value="INTEGRAL MEMBRANE EFFLUX PROTEIN-RELATED"/>
    <property type="match status" value="1"/>
</dbReference>
<feature type="transmembrane region" description="Helical" evidence="6">
    <location>
        <begin position="135"/>
        <end position="157"/>
    </location>
</feature>
<keyword evidence="8" id="KW-1185">Reference proteome</keyword>
<feature type="transmembrane region" description="Helical" evidence="6">
    <location>
        <begin position="9"/>
        <end position="33"/>
    </location>
</feature>
<feature type="transmembrane region" description="Helical" evidence="6">
    <location>
        <begin position="163"/>
        <end position="184"/>
    </location>
</feature>
<name>A0ABY7V6B9_9DEIO</name>
<dbReference type="InterPro" id="IPR036259">
    <property type="entry name" value="MFS_trans_sf"/>
</dbReference>
<accession>A0ABY7V6B9</accession>
<sequence>MWTASFRNYLALITTTGISAVMAGIALSFTILALTESPALLSINLGLYFLPTILSPISGSIVDRYSTRLTLVSSVVIRVFLLVAFALIALADGQNQIPLLLTISLLIGIVKLPHSPGLRKVLTASVNKTKMLESNGVVTSFTQTGTAMSLLASGFLIEAIGPAQTVLLAAGLFMLTNVFIWLAPNVRPDPSSAPIRRFDLSGYSLILRSRTLLVMTVTVILVSLFSTPVESQLPKLMIDWGFNARGFSQFLVAMSVGVIASGLVINKFGNQLNQRLTITAAVALIALVFVGIAYGHGTLLAMLGYGLTFGFAQSIIESFVYAHLHSTVEESVQGRLFAAVTGLDSLSTSIGYLILGGVSSVVSGSIIFVACAVIMLVVLLYWAVGRPMDHDKDRLGLHAEGDKRSRGPELQ</sequence>
<comment type="subcellular location">
    <subcellularLocation>
        <location evidence="1">Cell membrane</location>
        <topology evidence="1">Multi-pass membrane protein</topology>
    </subcellularLocation>
</comment>
<keyword evidence="5 6" id="KW-0472">Membrane</keyword>
<gene>
    <name evidence="7" type="ORF">M8445_18140</name>
</gene>
<geneLocation type="plasmid" evidence="7 8">
    <name>pDATS03</name>
</geneLocation>
<feature type="transmembrane region" description="Helical" evidence="6">
    <location>
        <begin position="277"/>
        <end position="296"/>
    </location>
</feature>
<feature type="transmembrane region" description="Helical" evidence="6">
    <location>
        <begin position="97"/>
        <end position="114"/>
    </location>
</feature>
<evidence type="ECO:0000256" key="5">
    <source>
        <dbReference type="ARBA" id="ARBA00023136"/>
    </source>
</evidence>
<evidence type="ECO:0000256" key="2">
    <source>
        <dbReference type="ARBA" id="ARBA00022475"/>
    </source>
</evidence>
<dbReference type="EMBL" id="CP115168">
    <property type="protein sequence ID" value="WDA60752.1"/>
    <property type="molecule type" value="Genomic_DNA"/>
</dbReference>
<evidence type="ECO:0000256" key="1">
    <source>
        <dbReference type="ARBA" id="ARBA00004651"/>
    </source>
</evidence>
<feature type="transmembrane region" description="Helical" evidence="6">
    <location>
        <begin position="69"/>
        <end position="91"/>
    </location>
</feature>
<evidence type="ECO:0000313" key="7">
    <source>
        <dbReference type="EMBL" id="WDA60752.1"/>
    </source>
</evidence>
<organism evidence="7 8">
    <name type="scientific">Deinococcus aquaticus</name>
    <dbReference type="NCBI Taxonomy" id="328692"/>
    <lineage>
        <taxon>Bacteria</taxon>
        <taxon>Thermotogati</taxon>
        <taxon>Deinococcota</taxon>
        <taxon>Deinococci</taxon>
        <taxon>Deinococcales</taxon>
        <taxon>Deinococcaceae</taxon>
        <taxon>Deinococcus</taxon>
    </lineage>
</organism>
<feature type="transmembrane region" description="Helical" evidence="6">
    <location>
        <begin position="336"/>
        <end position="355"/>
    </location>
</feature>
<feature type="transmembrane region" description="Helical" evidence="6">
    <location>
        <begin position="361"/>
        <end position="384"/>
    </location>
</feature>
<reference evidence="7 8" key="1">
    <citation type="submission" date="2022-12" db="EMBL/GenBank/DDBJ databases">
        <title>Genome Sequence of Deinococcus aquaticus Type Strain PB314.</title>
        <authorList>
            <person name="Albert C."/>
            <person name="Hill J."/>
            <person name="Boren L."/>
            <person name="Scholz-Ng S."/>
            <person name="Fatema N."/>
            <person name="Grosso R."/>
            <person name="Soboslay E."/>
            <person name="Tuohy J."/>
        </authorList>
    </citation>
    <scope>NUCLEOTIDE SEQUENCE [LARGE SCALE GENOMIC DNA]</scope>
    <source>
        <strain evidence="7 8">PB-314</strain>
        <plasmid evidence="7 8">pDATS03</plasmid>
    </source>
</reference>
<keyword evidence="4 6" id="KW-1133">Transmembrane helix</keyword>
<keyword evidence="7" id="KW-0614">Plasmid</keyword>
<feature type="transmembrane region" description="Helical" evidence="6">
    <location>
        <begin position="39"/>
        <end position="57"/>
    </location>
</feature>
<feature type="transmembrane region" description="Helical" evidence="6">
    <location>
        <begin position="246"/>
        <end position="265"/>
    </location>
</feature>
<dbReference type="CDD" id="cd06173">
    <property type="entry name" value="MFS_MefA_like"/>
    <property type="match status" value="1"/>
</dbReference>
<dbReference type="Gene3D" id="1.20.1250.20">
    <property type="entry name" value="MFS general substrate transporter like domains"/>
    <property type="match status" value="1"/>
</dbReference>
<evidence type="ECO:0000256" key="4">
    <source>
        <dbReference type="ARBA" id="ARBA00022989"/>
    </source>
</evidence>
<keyword evidence="2" id="KW-1003">Cell membrane</keyword>
<dbReference type="RefSeq" id="WP_273991499.1">
    <property type="nucleotide sequence ID" value="NZ_BAABQT010000024.1"/>
</dbReference>
<dbReference type="SUPFAM" id="SSF103473">
    <property type="entry name" value="MFS general substrate transporter"/>
    <property type="match status" value="1"/>
</dbReference>
<evidence type="ECO:0000256" key="3">
    <source>
        <dbReference type="ARBA" id="ARBA00022692"/>
    </source>
</evidence>
<dbReference type="PANTHER" id="PTHR23513:SF11">
    <property type="entry name" value="STAPHYLOFERRIN A TRANSPORTER"/>
    <property type="match status" value="1"/>
</dbReference>
<feature type="transmembrane region" description="Helical" evidence="6">
    <location>
        <begin position="302"/>
        <end position="324"/>
    </location>
</feature>